<sequence length="68" mass="7542">MHEFRTPACPQMEKDLEGAVNMDRLENHTAEQTTYPMLMKHIQLPPPTSTVSSALSPPTFDACPSLLS</sequence>
<reference evidence="1 2" key="1">
    <citation type="journal article" date="2019" name="Nat. Ecol. Evol.">
        <title>Megaphylogeny resolves global patterns of mushroom evolution.</title>
        <authorList>
            <person name="Varga T."/>
            <person name="Krizsan K."/>
            <person name="Foldi C."/>
            <person name="Dima B."/>
            <person name="Sanchez-Garcia M."/>
            <person name="Sanchez-Ramirez S."/>
            <person name="Szollosi G.J."/>
            <person name="Szarkandi J.G."/>
            <person name="Papp V."/>
            <person name="Albert L."/>
            <person name="Andreopoulos W."/>
            <person name="Angelini C."/>
            <person name="Antonin V."/>
            <person name="Barry K.W."/>
            <person name="Bougher N.L."/>
            <person name="Buchanan P."/>
            <person name="Buyck B."/>
            <person name="Bense V."/>
            <person name="Catcheside P."/>
            <person name="Chovatia M."/>
            <person name="Cooper J."/>
            <person name="Damon W."/>
            <person name="Desjardin D."/>
            <person name="Finy P."/>
            <person name="Geml J."/>
            <person name="Haridas S."/>
            <person name="Hughes K."/>
            <person name="Justo A."/>
            <person name="Karasinski D."/>
            <person name="Kautmanova I."/>
            <person name="Kiss B."/>
            <person name="Kocsube S."/>
            <person name="Kotiranta H."/>
            <person name="LaButti K.M."/>
            <person name="Lechner B.E."/>
            <person name="Liimatainen K."/>
            <person name="Lipzen A."/>
            <person name="Lukacs Z."/>
            <person name="Mihaltcheva S."/>
            <person name="Morgado L.N."/>
            <person name="Niskanen T."/>
            <person name="Noordeloos M.E."/>
            <person name="Ohm R.A."/>
            <person name="Ortiz-Santana B."/>
            <person name="Ovrebo C."/>
            <person name="Racz N."/>
            <person name="Riley R."/>
            <person name="Savchenko A."/>
            <person name="Shiryaev A."/>
            <person name="Soop K."/>
            <person name="Spirin V."/>
            <person name="Szebenyi C."/>
            <person name="Tomsovsky M."/>
            <person name="Tulloss R.E."/>
            <person name="Uehling J."/>
            <person name="Grigoriev I.V."/>
            <person name="Vagvolgyi C."/>
            <person name="Papp T."/>
            <person name="Martin F.M."/>
            <person name="Miettinen O."/>
            <person name="Hibbett D.S."/>
            <person name="Nagy L.G."/>
        </authorList>
    </citation>
    <scope>NUCLEOTIDE SEQUENCE [LARGE SCALE GENOMIC DNA]</scope>
    <source>
        <strain evidence="1 2">OMC1185</strain>
    </source>
</reference>
<proteinExistence type="predicted"/>
<accession>A0A5C3NDR4</accession>
<keyword evidence="2" id="KW-1185">Reference proteome</keyword>
<protein>
    <submittedName>
        <fullName evidence="1">Uncharacterized protein</fullName>
    </submittedName>
</protein>
<gene>
    <name evidence="1" type="ORF">OE88DRAFT_1654692</name>
</gene>
<name>A0A5C3NDR4_9AGAM</name>
<evidence type="ECO:0000313" key="1">
    <source>
        <dbReference type="EMBL" id="TFK54168.1"/>
    </source>
</evidence>
<organism evidence="1 2">
    <name type="scientific">Heliocybe sulcata</name>
    <dbReference type="NCBI Taxonomy" id="5364"/>
    <lineage>
        <taxon>Eukaryota</taxon>
        <taxon>Fungi</taxon>
        <taxon>Dikarya</taxon>
        <taxon>Basidiomycota</taxon>
        <taxon>Agaricomycotina</taxon>
        <taxon>Agaricomycetes</taxon>
        <taxon>Gloeophyllales</taxon>
        <taxon>Gloeophyllaceae</taxon>
        <taxon>Heliocybe</taxon>
    </lineage>
</organism>
<dbReference type="AlphaFoldDB" id="A0A5C3NDR4"/>
<dbReference type="EMBL" id="ML213506">
    <property type="protein sequence ID" value="TFK54168.1"/>
    <property type="molecule type" value="Genomic_DNA"/>
</dbReference>
<evidence type="ECO:0000313" key="2">
    <source>
        <dbReference type="Proteomes" id="UP000305948"/>
    </source>
</evidence>
<dbReference type="Proteomes" id="UP000305948">
    <property type="component" value="Unassembled WGS sequence"/>
</dbReference>